<dbReference type="InterPro" id="IPR003542">
    <property type="entry name" value="Enbac_synth_compD-like"/>
</dbReference>
<organism evidence="13 14">
    <name type="scientific">Sediminibacterium roseum</name>
    <dbReference type="NCBI Taxonomy" id="1978412"/>
    <lineage>
        <taxon>Bacteria</taxon>
        <taxon>Pseudomonadati</taxon>
        <taxon>Bacteroidota</taxon>
        <taxon>Chitinophagia</taxon>
        <taxon>Chitinophagales</taxon>
        <taxon>Chitinophagaceae</taxon>
        <taxon>Sediminibacterium</taxon>
    </lineage>
</organism>
<dbReference type="Proteomes" id="UP000753802">
    <property type="component" value="Unassembled WGS sequence"/>
</dbReference>
<proteinExistence type="inferred from homology"/>
<dbReference type="Gene3D" id="3.90.470.20">
    <property type="entry name" value="4'-phosphopantetheinyl transferase domain"/>
    <property type="match status" value="2"/>
</dbReference>
<evidence type="ECO:0000256" key="5">
    <source>
        <dbReference type="ARBA" id="ARBA00019087"/>
    </source>
</evidence>
<protein>
    <recommendedName>
        <fullName evidence="5">Enterobactin synthase component D</fullName>
    </recommendedName>
    <alternativeName>
        <fullName evidence="8">4'-phosphopantetheinyl transferase EntD</fullName>
    </alternativeName>
    <alternativeName>
        <fullName evidence="9">Enterochelin synthase D</fullName>
    </alternativeName>
</protein>
<name>A0ABX0A155_9BACT</name>
<dbReference type="GO" id="GO:0016740">
    <property type="term" value="F:transferase activity"/>
    <property type="evidence" value="ECO:0007669"/>
    <property type="project" value="UniProtKB-KW"/>
</dbReference>
<evidence type="ECO:0000256" key="11">
    <source>
        <dbReference type="ARBA" id="ARBA00049191"/>
    </source>
</evidence>
<reference evidence="13 14" key="1">
    <citation type="submission" date="2020-01" db="EMBL/GenBank/DDBJ databases">
        <title>Genome analysis.</title>
        <authorList>
            <person name="Wu S."/>
            <person name="Wang G."/>
        </authorList>
    </citation>
    <scope>NUCLEOTIDE SEQUENCE [LARGE SCALE GENOMIC DNA]</scope>
    <source>
        <strain evidence="13 14">SYL130</strain>
    </source>
</reference>
<dbReference type="PANTHER" id="PTHR38096:SF1">
    <property type="entry name" value="ENTEROBACTIN SYNTHASE COMPONENT D"/>
    <property type="match status" value="1"/>
</dbReference>
<dbReference type="RefSeq" id="WP_161819435.1">
    <property type="nucleotide sequence ID" value="NZ_JAACJS010000015.1"/>
</dbReference>
<feature type="domain" description="4'-phosphopantetheinyl transferase" evidence="12">
    <location>
        <begin position="100"/>
        <end position="176"/>
    </location>
</feature>
<comment type="caution">
    <text evidence="13">The sequence shown here is derived from an EMBL/GenBank/DDBJ whole genome shotgun (WGS) entry which is preliminary data.</text>
</comment>
<evidence type="ECO:0000256" key="3">
    <source>
        <dbReference type="ARBA" id="ARBA00008342"/>
    </source>
</evidence>
<dbReference type="SUPFAM" id="SSF56214">
    <property type="entry name" value="4'-phosphopantetheinyl transferase"/>
    <property type="match status" value="2"/>
</dbReference>
<comment type="pathway">
    <text evidence="2">Siderophore biosynthesis; enterobactin biosynthesis.</text>
</comment>
<evidence type="ECO:0000256" key="6">
    <source>
        <dbReference type="ARBA" id="ARBA00022679"/>
    </source>
</evidence>
<evidence type="ECO:0000256" key="4">
    <source>
        <dbReference type="ARBA" id="ARBA00011503"/>
    </source>
</evidence>
<comment type="similarity">
    <text evidence="3">Belongs to the P-Pant transferase superfamily. EntD family.</text>
</comment>
<dbReference type="PANTHER" id="PTHR38096">
    <property type="entry name" value="ENTEROBACTIN SYNTHASE COMPONENT D"/>
    <property type="match status" value="1"/>
</dbReference>
<comment type="catalytic activity">
    <reaction evidence="11">
        <text>apo-[peptidyl-carrier protein] + CoA = holo-[peptidyl-carrier protein] + adenosine 3',5'-bisphosphate + H(+)</text>
        <dbReference type="Rhea" id="RHEA:46228"/>
        <dbReference type="Rhea" id="RHEA-COMP:11479"/>
        <dbReference type="Rhea" id="RHEA-COMP:11480"/>
        <dbReference type="ChEBI" id="CHEBI:15378"/>
        <dbReference type="ChEBI" id="CHEBI:29999"/>
        <dbReference type="ChEBI" id="CHEBI:57287"/>
        <dbReference type="ChEBI" id="CHEBI:58343"/>
        <dbReference type="ChEBI" id="CHEBI:64479"/>
    </reaction>
</comment>
<evidence type="ECO:0000256" key="1">
    <source>
        <dbReference type="ARBA" id="ARBA00003937"/>
    </source>
</evidence>
<keyword evidence="6 13" id="KW-0808">Transferase</keyword>
<keyword evidence="14" id="KW-1185">Reference proteome</keyword>
<comment type="function">
    <text evidence="1">Involved in the biosynthesis of the siderophore enterobactin (enterochelin), which is a macrocyclic trimeric lactone of N-(2,3-dihydroxybenzoyl)-serine. The serine trilactone serves as a scaffolding for the three catechol functionalities that provide hexadentate coordination for the tightly ligated iron(2+) atoms. Plays an essential role in the assembly of the enterobactin by catalyzing the transfer of the 4'-phosphopantetheine (Ppant) moiety from coenzyme A to the apo-domains of both EntB (ArCP domain) and EntF (PCP domain) to yield their holo-forms which make them competent for the activation of 2,3-dihydroxybenzoate (DHB) and L-serine, respectively.</text>
</comment>
<evidence type="ECO:0000256" key="10">
    <source>
        <dbReference type="ARBA" id="ARBA00049176"/>
    </source>
</evidence>
<evidence type="ECO:0000256" key="8">
    <source>
        <dbReference type="ARBA" id="ARBA00029894"/>
    </source>
</evidence>
<evidence type="ECO:0000313" key="14">
    <source>
        <dbReference type="Proteomes" id="UP000753802"/>
    </source>
</evidence>
<gene>
    <name evidence="13" type="ORF">GWC95_14520</name>
</gene>
<evidence type="ECO:0000256" key="7">
    <source>
        <dbReference type="ARBA" id="ARBA00023191"/>
    </source>
</evidence>
<evidence type="ECO:0000313" key="13">
    <source>
        <dbReference type="EMBL" id="NCI51143.1"/>
    </source>
</evidence>
<comment type="subunit">
    <text evidence="4">EntB, EntD, EntE, and EntF form a multienzyme complex called enterobactin synthase.</text>
</comment>
<dbReference type="EMBL" id="JAACJS010000015">
    <property type="protein sequence ID" value="NCI51143.1"/>
    <property type="molecule type" value="Genomic_DNA"/>
</dbReference>
<dbReference type="InterPro" id="IPR008278">
    <property type="entry name" value="4-PPantetheinyl_Trfase_dom"/>
</dbReference>
<dbReference type="Pfam" id="PF01648">
    <property type="entry name" value="ACPS"/>
    <property type="match status" value="1"/>
</dbReference>
<dbReference type="InterPro" id="IPR037143">
    <property type="entry name" value="4-PPantetheinyl_Trfase_dom_sf"/>
</dbReference>
<evidence type="ECO:0000259" key="12">
    <source>
        <dbReference type="Pfam" id="PF01648"/>
    </source>
</evidence>
<accession>A0ABX0A155</accession>
<sequence>MPLFYQQDINLTTKLGVWKIEEPESFFLNAVPVKREITHPHKRLQHLAGRYLLLFLFPDFPHAEIMIADTRKPFLPEEQYHFSISHCGDYAAAIVSSSQRVGIDIEMITPRIEKIKHKFLHADELLFVHSHDLQQQVPLLTLLWSAKESMFKWWGNGDVDFSEVLRTEPFAFNDGGIVPSTFSKDNTHVPLDIHFHMRDGLSLAWIAGESPR</sequence>
<keyword evidence="7" id="KW-0259">Enterobactin biosynthesis</keyword>
<evidence type="ECO:0000256" key="2">
    <source>
        <dbReference type="ARBA" id="ARBA00004993"/>
    </source>
</evidence>
<comment type="catalytic activity">
    <reaction evidence="10">
        <text>apo-[aryl-carrier protein] + CoA = holo-[aryl-carrier protein] + adenosine 3',5'-bisphosphate + H(+)</text>
        <dbReference type="Rhea" id="RHEA:48404"/>
        <dbReference type="Rhea" id="RHEA-COMP:15903"/>
        <dbReference type="Rhea" id="RHEA-COMP:17557"/>
        <dbReference type="ChEBI" id="CHEBI:15378"/>
        <dbReference type="ChEBI" id="CHEBI:29999"/>
        <dbReference type="ChEBI" id="CHEBI:57287"/>
        <dbReference type="ChEBI" id="CHEBI:58343"/>
        <dbReference type="ChEBI" id="CHEBI:64479"/>
    </reaction>
</comment>
<evidence type="ECO:0000256" key="9">
    <source>
        <dbReference type="ARBA" id="ARBA00031996"/>
    </source>
</evidence>